<dbReference type="KEGG" id="tav:G4V39_02445"/>
<protein>
    <submittedName>
        <fullName evidence="2">Uncharacterized protein</fullName>
    </submittedName>
</protein>
<evidence type="ECO:0000256" key="1">
    <source>
        <dbReference type="ARBA" id="ARBA00022729"/>
    </source>
</evidence>
<dbReference type="RefSeq" id="WP_166031427.1">
    <property type="nucleotide sequence ID" value="NZ_CP048877.1"/>
</dbReference>
<dbReference type="PANTHER" id="PTHR35038:SF6">
    <property type="entry name" value="SURFACE LOCALIZED DECAHEME CYTOCHROME C LIPOPROTEIN"/>
    <property type="match status" value="1"/>
</dbReference>
<evidence type="ECO:0000313" key="3">
    <source>
        <dbReference type="Proteomes" id="UP000502179"/>
    </source>
</evidence>
<dbReference type="InterPro" id="IPR023155">
    <property type="entry name" value="Cyt_c-552/4"/>
</dbReference>
<dbReference type="Pfam" id="PF13435">
    <property type="entry name" value="Cytochrome_C554"/>
    <property type="match status" value="1"/>
</dbReference>
<gene>
    <name evidence="2" type="ORF">G4V39_02445</name>
</gene>
<proteinExistence type="predicted"/>
<sequence length="447" mass="50058">MRGLNFWALAVFLVIGVCAQAGAAEMGKFKYSDFKKPTMCAGCHKEIYQEWRQSMMSQSYTHTWDEVEYFKLALPHSQKEPKVAGVKAGCIGCHSPLAFLTGDIPPQPVSANSRANEGVSCEVCHNIVGSTEKEPFNFSFIVQPGRDKQGPRKDAKSPVHGVVYSEFLRTPEFCATCHDEQSPYGAWVKETYREWKAGPYAKQGVRCQDCHMYRAPAKAAMGGKVRQDMAHHNFHGSHVPSKLAGVIDLALYASKREVSPGSRLVIRAELFNGKAGHMVPSGSSEERMLWLEVWAVDAKGRKFHLPVDKKGFKGEEYTIADSSALAYQAMGEIMEIKGFKGIKRDGDVPDGARIFRRPFFDPKGRMTICQWYTADNNLVDYRIGPRETKVETYTWRIPKNVAKGPLTIKATLYYSQVPSSVGKFMELPPEEYQPITVNQATVHLEVK</sequence>
<dbReference type="InterPro" id="IPR051829">
    <property type="entry name" value="Multiheme_Cytochr_ET"/>
</dbReference>
<dbReference type="Proteomes" id="UP000502179">
    <property type="component" value="Chromosome"/>
</dbReference>
<dbReference type="InterPro" id="IPR036280">
    <property type="entry name" value="Multihaem_cyt_sf"/>
</dbReference>
<reference evidence="2 3" key="1">
    <citation type="submission" date="2020-02" db="EMBL/GenBank/DDBJ databases">
        <title>Genome analysis of Thermosulfuriphilus ammonigenes ST65T, an anaerobic thermophilic chemolithoautotrophic bacterium isolated from a deep-sea hydrothermal vent.</title>
        <authorList>
            <person name="Slobodkina G."/>
            <person name="Allioux M."/>
            <person name="Merkel A."/>
            <person name="Alain K."/>
            <person name="Jebbar M."/>
            <person name="Slobodkin A."/>
        </authorList>
    </citation>
    <scope>NUCLEOTIDE SEQUENCE [LARGE SCALE GENOMIC DNA]</scope>
    <source>
        <strain evidence="2 3">ST65</strain>
    </source>
</reference>
<dbReference type="AlphaFoldDB" id="A0A6G7PU47"/>
<dbReference type="EMBL" id="CP048877">
    <property type="protein sequence ID" value="QIJ71205.1"/>
    <property type="molecule type" value="Genomic_DNA"/>
</dbReference>
<dbReference type="GO" id="GO:0016491">
    <property type="term" value="F:oxidoreductase activity"/>
    <property type="evidence" value="ECO:0007669"/>
    <property type="project" value="TreeGrafter"/>
</dbReference>
<keyword evidence="3" id="KW-1185">Reference proteome</keyword>
<name>A0A6G7PU47_9BACT</name>
<dbReference type="SUPFAM" id="SSF48695">
    <property type="entry name" value="Multiheme cytochromes"/>
    <property type="match status" value="1"/>
</dbReference>
<organism evidence="2 3">
    <name type="scientific">Thermosulfuriphilus ammonigenes</name>
    <dbReference type="NCBI Taxonomy" id="1936021"/>
    <lineage>
        <taxon>Bacteria</taxon>
        <taxon>Pseudomonadati</taxon>
        <taxon>Thermodesulfobacteriota</taxon>
        <taxon>Thermodesulfobacteria</taxon>
        <taxon>Thermodesulfobacteriales</taxon>
        <taxon>Thermodesulfobacteriaceae</taxon>
        <taxon>Thermosulfuriphilus</taxon>
    </lineage>
</organism>
<dbReference type="Gene3D" id="1.10.1130.10">
    <property type="entry name" value="Flavocytochrome C3, Chain A"/>
    <property type="match status" value="1"/>
</dbReference>
<dbReference type="PANTHER" id="PTHR35038">
    <property type="entry name" value="DISSIMILATORY SULFITE REDUCTASE SIRA"/>
    <property type="match status" value="1"/>
</dbReference>
<keyword evidence="1" id="KW-0732">Signal</keyword>
<accession>A0A6G7PU47</accession>
<evidence type="ECO:0000313" key="2">
    <source>
        <dbReference type="EMBL" id="QIJ71205.1"/>
    </source>
</evidence>